<accession>A0A521FGY1</accession>
<dbReference type="Proteomes" id="UP000319555">
    <property type="component" value="Unassembled WGS sequence"/>
</dbReference>
<name>A0A521FGY1_9RHOB</name>
<keyword evidence="2" id="KW-1185">Reference proteome</keyword>
<proteinExistence type="predicted"/>
<evidence type="ECO:0000313" key="1">
    <source>
        <dbReference type="EMBL" id="SMO94810.1"/>
    </source>
</evidence>
<gene>
    <name evidence="1" type="ORF">SAMN06265380_12131</name>
</gene>
<sequence>RVKRDPVLARVLSDLNRMRKKRINWLTSNGSRRSFAVAKSLYWDQYQRCCKSNI</sequence>
<protein>
    <submittedName>
        <fullName evidence="1">Uncharacterized protein</fullName>
    </submittedName>
</protein>
<feature type="non-terminal residue" evidence="1">
    <location>
        <position position="1"/>
    </location>
</feature>
<dbReference type="AlphaFoldDB" id="A0A521FGY1"/>
<organism evidence="1 2">
    <name type="scientific">Ruegeria faecimaris</name>
    <dbReference type="NCBI Taxonomy" id="686389"/>
    <lineage>
        <taxon>Bacteria</taxon>
        <taxon>Pseudomonadati</taxon>
        <taxon>Pseudomonadota</taxon>
        <taxon>Alphaproteobacteria</taxon>
        <taxon>Rhodobacterales</taxon>
        <taxon>Roseobacteraceae</taxon>
        <taxon>Ruegeria</taxon>
    </lineage>
</organism>
<evidence type="ECO:0000313" key="2">
    <source>
        <dbReference type="Proteomes" id="UP000319555"/>
    </source>
</evidence>
<dbReference type="EMBL" id="FXTE01000021">
    <property type="protein sequence ID" value="SMO94810.1"/>
    <property type="molecule type" value="Genomic_DNA"/>
</dbReference>
<reference evidence="1 2" key="1">
    <citation type="submission" date="2017-05" db="EMBL/GenBank/DDBJ databases">
        <authorList>
            <person name="Varghese N."/>
            <person name="Submissions S."/>
        </authorList>
    </citation>
    <scope>NUCLEOTIDE SEQUENCE [LARGE SCALE GENOMIC DNA]</scope>
    <source>
        <strain evidence="1 2">DSM 28009</strain>
    </source>
</reference>